<comment type="caution">
    <text evidence="1">The sequence shown here is derived from an EMBL/GenBank/DDBJ whole genome shotgun (WGS) entry which is preliminary data.</text>
</comment>
<keyword evidence="2" id="KW-1185">Reference proteome</keyword>
<protein>
    <submittedName>
        <fullName evidence="1">Uncharacterized protein</fullName>
    </submittedName>
</protein>
<reference evidence="2" key="1">
    <citation type="journal article" date="2023" name="Front. Plant Sci.">
        <title>Chromosomal-level genome assembly of Melastoma candidum provides insights into trichome evolution.</title>
        <authorList>
            <person name="Zhong Y."/>
            <person name="Wu W."/>
            <person name="Sun C."/>
            <person name="Zou P."/>
            <person name="Liu Y."/>
            <person name="Dai S."/>
            <person name="Zhou R."/>
        </authorList>
    </citation>
    <scope>NUCLEOTIDE SEQUENCE [LARGE SCALE GENOMIC DNA]</scope>
</reference>
<dbReference type="EMBL" id="CM042886">
    <property type="protein sequence ID" value="KAI4342227.1"/>
    <property type="molecule type" value="Genomic_DNA"/>
</dbReference>
<dbReference type="Proteomes" id="UP001057402">
    <property type="component" value="Chromosome 7"/>
</dbReference>
<name>A0ACB9P2W7_9MYRT</name>
<gene>
    <name evidence="1" type="ORF">MLD38_026875</name>
</gene>
<accession>A0ACB9P2W7</accession>
<evidence type="ECO:0000313" key="2">
    <source>
        <dbReference type="Proteomes" id="UP001057402"/>
    </source>
</evidence>
<proteinExistence type="predicted"/>
<sequence>MIVRTPPPKRHRPETLASLAGGGGGDDASPAGSDRRLVLVEEPPPSVDRPSSSDHMLCTYQCRQMVKSEFFEALSSAEKEAKEYRSKFKELSERLEKTELERKNFREQLLYVEQELAASRGREAALHEQLLNEVREYQERLKRQIQSNSEIEIKLQNEVNSRQKAESLVASAEDKANLLEGKLNRLSEGAEREKKGLHSELVLLKRELKLSTSRMNAEVEKMECRAVNAENEAKLLQKQLEDSRKHLKECLQQKCEAEKKLSALTVGESSSSDLSILVKHLQEELRNYESDVRKARKLKASYEQVELLKEKLLEERAGRERAEMESSKFLGLQNKVKELEDELSSWKLLMEEIPGISCPDDIPSKFAVLQKEVLESEMKVGEANARLEQVKVALESTELSKKELERQASLAEDRAGEVMTEVKRINSALSRMTEERDRLRDLVSELKTSESGEIKSDVISELESSLAKKDCYISELEKELYDQKKVRDRQRDEIKLLNERLSNEERKIRSLERESDRLRAEISLLESKLGHGDFSAVSTKVLRMVNTLGVDQEAKQTIEALQTELQKTRDKLLAVEELNNQPGEAGKPVDAHISEKILHLKEKVATLEKREERYKTVFADKISVFRRACCEIFGYKINMNEHQRPNGIPVTQFTLHSIYALHDDEKLEFEYESGNVTILPNGYTSQPEISRQIGMFVHKLNSIPALTANITVESFNRRTLS</sequence>
<organism evidence="1 2">
    <name type="scientific">Melastoma candidum</name>
    <dbReference type="NCBI Taxonomy" id="119954"/>
    <lineage>
        <taxon>Eukaryota</taxon>
        <taxon>Viridiplantae</taxon>
        <taxon>Streptophyta</taxon>
        <taxon>Embryophyta</taxon>
        <taxon>Tracheophyta</taxon>
        <taxon>Spermatophyta</taxon>
        <taxon>Magnoliopsida</taxon>
        <taxon>eudicotyledons</taxon>
        <taxon>Gunneridae</taxon>
        <taxon>Pentapetalae</taxon>
        <taxon>rosids</taxon>
        <taxon>malvids</taxon>
        <taxon>Myrtales</taxon>
        <taxon>Melastomataceae</taxon>
        <taxon>Melastomatoideae</taxon>
        <taxon>Melastomateae</taxon>
        <taxon>Melastoma</taxon>
    </lineage>
</organism>
<evidence type="ECO:0000313" key="1">
    <source>
        <dbReference type="EMBL" id="KAI4342227.1"/>
    </source>
</evidence>